<dbReference type="RefSeq" id="XP_016608551.1">
    <property type="nucleotide sequence ID" value="XM_016753062.1"/>
</dbReference>
<reference evidence="3 4" key="1">
    <citation type="submission" date="2009-08" db="EMBL/GenBank/DDBJ databases">
        <title>The Genome Sequence of Spizellomyces punctatus strain DAOM BR117.</title>
        <authorList>
            <consortium name="The Broad Institute Genome Sequencing Platform"/>
            <person name="Russ C."/>
            <person name="Cuomo C."/>
            <person name="Shea T."/>
            <person name="Young S.K."/>
            <person name="Zeng Q."/>
            <person name="Koehrsen M."/>
            <person name="Haas B."/>
            <person name="Borodovsky M."/>
            <person name="Guigo R."/>
            <person name="Alvarado L."/>
            <person name="Berlin A."/>
            <person name="Bochicchio J."/>
            <person name="Borenstein D."/>
            <person name="Chapman S."/>
            <person name="Chen Z."/>
            <person name="Engels R."/>
            <person name="Freedman E."/>
            <person name="Gellesch M."/>
            <person name="Goldberg J."/>
            <person name="Griggs A."/>
            <person name="Gujja S."/>
            <person name="Heiman D."/>
            <person name="Hepburn T."/>
            <person name="Howarth C."/>
            <person name="Jen D."/>
            <person name="Larson L."/>
            <person name="Lewis B."/>
            <person name="Mehta T."/>
            <person name="Park D."/>
            <person name="Pearson M."/>
            <person name="Roberts A."/>
            <person name="Saif S."/>
            <person name="Shenoy N."/>
            <person name="Sisk P."/>
            <person name="Stolte C."/>
            <person name="Sykes S."/>
            <person name="Thomson T."/>
            <person name="Walk T."/>
            <person name="White J."/>
            <person name="Yandava C."/>
            <person name="Burger G."/>
            <person name="Gray M.W."/>
            <person name="Holland P.W.H."/>
            <person name="King N."/>
            <person name="Lang F.B.F."/>
            <person name="Roger A.J."/>
            <person name="Ruiz-Trillo I."/>
            <person name="Lander E."/>
            <person name="Nusbaum C."/>
        </authorList>
    </citation>
    <scope>NUCLEOTIDE SEQUENCE [LARGE SCALE GENOMIC DNA]</scope>
    <source>
        <strain evidence="3 4">DAOM BR117</strain>
    </source>
</reference>
<dbReference type="OrthoDB" id="5576875at2759"/>
<keyword evidence="4" id="KW-1185">Reference proteome</keyword>
<dbReference type="GeneID" id="27688254"/>
<evidence type="ECO:0000313" key="3">
    <source>
        <dbReference type="EMBL" id="KND00512.1"/>
    </source>
</evidence>
<feature type="region of interest" description="Disordered" evidence="1">
    <location>
        <begin position="1"/>
        <end position="80"/>
    </location>
</feature>
<dbReference type="VEuPathDB" id="FungiDB:SPPG_04824"/>
<accession>A0A0L0HHF7</accession>
<name>A0A0L0HHF7_SPIPD</name>
<proteinExistence type="predicted"/>
<feature type="compositionally biased region" description="Polar residues" evidence="1">
    <location>
        <begin position="48"/>
        <end position="58"/>
    </location>
</feature>
<evidence type="ECO:0000256" key="1">
    <source>
        <dbReference type="SAM" id="MobiDB-lite"/>
    </source>
</evidence>
<feature type="domain" description="Gag1-like clamp" evidence="2">
    <location>
        <begin position="38"/>
        <end position="128"/>
    </location>
</feature>
<feature type="compositionally biased region" description="Polar residues" evidence="1">
    <location>
        <begin position="1"/>
        <end position="14"/>
    </location>
</feature>
<gene>
    <name evidence="3" type="ORF">SPPG_04824</name>
</gene>
<dbReference type="AlphaFoldDB" id="A0A0L0HHF7"/>
<protein>
    <recommendedName>
        <fullName evidence="2">Gag1-like clamp domain-containing protein</fullName>
    </recommendedName>
</protein>
<organism evidence="3 4">
    <name type="scientific">Spizellomyces punctatus (strain DAOM BR117)</name>
    <dbReference type="NCBI Taxonomy" id="645134"/>
    <lineage>
        <taxon>Eukaryota</taxon>
        <taxon>Fungi</taxon>
        <taxon>Fungi incertae sedis</taxon>
        <taxon>Chytridiomycota</taxon>
        <taxon>Chytridiomycota incertae sedis</taxon>
        <taxon>Chytridiomycetes</taxon>
        <taxon>Spizellomycetales</taxon>
        <taxon>Spizellomycetaceae</taxon>
        <taxon>Spizellomyces</taxon>
    </lineage>
</organism>
<dbReference type="InParanoid" id="A0A0L0HHF7"/>
<feature type="compositionally biased region" description="Low complexity" evidence="1">
    <location>
        <begin position="31"/>
        <end position="47"/>
    </location>
</feature>
<evidence type="ECO:0000259" key="2">
    <source>
        <dbReference type="Pfam" id="PF13259"/>
    </source>
</evidence>
<evidence type="ECO:0000313" key="4">
    <source>
        <dbReference type="Proteomes" id="UP000053201"/>
    </source>
</evidence>
<dbReference type="Proteomes" id="UP000053201">
    <property type="component" value="Unassembled WGS sequence"/>
</dbReference>
<dbReference type="Pfam" id="PF13259">
    <property type="entry name" value="clamp_Gag1-like"/>
    <property type="match status" value="1"/>
</dbReference>
<dbReference type="EMBL" id="KQ257456">
    <property type="protein sequence ID" value="KND00512.1"/>
    <property type="molecule type" value="Genomic_DNA"/>
</dbReference>
<dbReference type="InterPro" id="IPR025124">
    <property type="entry name" value="Gag1-like_clamp"/>
</dbReference>
<sequence length="151" mass="16374">MNGTDNSPNSQPATAEQRPAEPSQLTALNEPSTTSHPASSSASSSTTGLSQWEQTRAQWTRGHRPYSPNPPPAPDWYKSNPALADVDVTHFDAIYKSLVEGRRFAKPVPLPFVVAVLIHGWKVEGLWNPATGIGAAYPADESNNNNKNNNR</sequence>
<dbReference type="OMA" id="AWTEPNQ"/>